<feature type="compositionally biased region" description="Polar residues" evidence="2">
    <location>
        <begin position="27"/>
        <end position="36"/>
    </location>
</feature>
<dbReference type="Gene3D" id="6.10.250.2090">
    <property type="match status" value="1"/>
</dbReference>
<feature type="compositionally biased region" description="Low complexity" evidence="2">
    <location>
        <begin position="595"/>
        <end position="607"/>
    </location>
</feature>
<dbReference type="SMART" id="SM00244">
    <property type="entry name" value="PHB"/>
    <property type="match status" value="1"/>
</dbReference>
<evidence type="ECO:0000313" key="5">
    <source>
        <dbReference type="Proteomes" id="UP000567179"/>
    </source>
</evidence>
<dbReference type="PANTHER" id="PTHR10264:SF19">
    <property type="entry name" value="AT06885P-RELATED"/>
    <property type="match status" value="1"/>
</dbReference>
<comment type="similarity">
    <text evidence="1">Belongs to the band 7/mec-2 family.</text>
</comment>
<dbReference type="InterPro" id="IPR015947">
    <property type="entry name" value="PUA-like_sf"/>
</dbReference>
<keyword evidence="5" id="KW-1185">Reference proteome</keyword>
<dbReference type="CDD" id="cd21133">
    <property type="entry name" value="EVE"/>
    <property type="match status" value="1"/>
</dbReference>
<reference evidence="4 5" key="1">
    <citation type="journal article" date="2020" name="ISME J.">
        <title>Uncovering the hidden diversity of litter-decomposition mechanisms in mushroom-forming fungi.</title>
        <authorList>
            <person name="Floudas D."/>
            <person name="Bentzer J."/>
            <person name="Ahren D."/>
            <person name="Johansson T."/>
            <person name="Persson P."/>
            <person name="Tunlid A."/>
        </authorList>
    </citation>
    <scope>NUCLEOTIDE SEQUENCE [LARGE SCALE GENOMIC DNA]</scope>
    <source>
        <strain evidence="4 5">CBS 101986</strain>
    </source>
</reference>
<gene>
    <name evidence="4" type="ORF">D9619_000237</name>
</gene>
<dbReference type="PANTHER" id="PTHR10264">
    <property type="entry name" value="BAND 7 PROTEIN-RELATED"/>
    <property type="match status" value="1"/>
</dbReference>
<dbReference type="EMBL" id="JAACJJ010000028">
    <property type="protein sequence ID" value="KAF5322337.1"/>
    <property type="molecule type" value="Genomic_DNA"/>
</dbReference>
<dbReference type="Proteomes" id="UP000567179">
    <property type="component" value="Unassembled WGS sequence"/>
</dbReference>
<name>A0A8H5BFF2_9AGAR</name>
<dbReference type="GO" id="GO:0005886">
    <property type="term" value="C:plasma membrane"/>
    <property type="evidence" value="ECO:0007669"/>
    <property type="project" value="InterPro"/>
</dbReference>
<protein>
    <recommendedName>
        <fullName evidence="3">Band 7 domain-containing protein</fullName>
    </recommendedName>
</protein>
<dbReference type="Gene3D" id="3.30.479.30">
    <property type="entry name" value="Band 7 domain"/>
    <property type="match status" value="1"/>
</dbReference>
<dbReference type="InterPro" id="IPR002740">
    <property type="entry name" value="EVE_domain"/>
</dbReference>
<organism evidence="4 5">
    <name type="scientific">Psilocybe cf. subviscida</name>
    <dbReference type="NCBI Taxonomy" id="2480587"/>
    <lineage>
        <taxon>Eukaryota</taxon>
        <taxon>Fungi</taxon>
        <taxon>Dikarya</taxon>
        <taxon>Basidiomycota</taxon>
        <taxon>Agaricomycotina</taxon>
        <taxon>Agaricomycetes</taxon>
        <taxon>Agaricomycetidae</taxon>
        <taxon>Agaricales</taxon>
        <taxon>Agaricineae</taxon>
        <taxon>Strophariaceae</taxon>
        <taxon>Psilocybe</taxon>
    </lineage>
</organism>
<proteinExistence type="inferred from homology"/>
<accession>A0A8H5BFF2</accession>
<dbReference type="PRINTS" id="PR00721">
    <property type="entry name" value="STOMATIN"/>
</dbReference>
<feature type="region of interest" description="Disordered" evidence="2">
    <location>
        <begin position="27"/>
        <end position="56"/>
    </location>
</feature>
<dbReference type="OrthoDB" id="2105077at2759"/>
<dbReference type="Gene3D" id="3.10.590.10">
    <property type="entry name" value="ph1033 like domains"/>
    <property type="match status" value="1"/>
</dbReference>
<dbReference type="InterPro" id="IPR036013">
    <property type="entry name" value="Band_7/SPFH_dom_sf"/>
</dbReference>
<dbReference type="InterPro" id="IPR001972">
    <property type="entry name" value="Stomatin_HflK_fam"/>
</dbReference>
<dbReference type="Pfam" id="PF01145">
    <property type="entry name" value="Band_7"/>
    <property type="match status" value="1"/>
</dbReference>
<evidence type="ECO:0000256" key="1">
    <source>
        <dbReference type="ARBA" id="ARBA00008164"/>
    </source>
</evidence>
<dbReference type="SUPFAM" id="SSF117892">
    <property type="entry name" value="Band 7/SPFH domain"/>
    <property type="match status" value="1"/>
</dbReference>
<dbReference type="GO" id="GO:0098552">
    <property type="term" value="C:side of membrane"/>
    <property type="evidence" value="ECO:0007669"/>
    <property type="project" value="UniProtKB-ARBA"/>
</dbReference>
<dbReference type="Pfam" id="PF01878">
    <property type="entry name" value="EVE"/>
    <property type="match status" value="1"/>
</dbReference>
<comment type="caution">
    <text evidence="4">The sequence shown here is derived from an EMBL/GenBank/DDBJ whole genome shotgun (WGS) entry which is preliminary data.</text>
</comment>
<evidence type="ECO:0000259" key="3">
    <source>
        <dbReference type="SMART" id="SM00244"/>
    </source>
</evidence>
<sequence length="683" mass="73886">MGGCVRLSEAFRSSSYSTLIPPAMSYLPNTMNANGNQERDADTKRAHSPSHGNVVDHHAAGVTDEVPAGPRRQVPAAAADGTLIHVQPLKRSEMQPSYAQDLGTGEVTHGVYGSLLQGLGTCVGLLGAFPCCPFPNPYRNVQQGSVGLVSRFGQFYRSVDPGLVNVNVCTESLRVVDVKIQISPIGRQTVITRDNVNVEIDSVIYFQICNPYRAAFGITDLRQALIERAQTTLRHVVGARAVQSVVTEREAIAFEIAEIVGDIADKWGVAIEGILIKDIIFSAEVSASLSSAAQQKRIGESKVIAARAEVDAARLMRQAADILASPAAMQIRQLEALQQMAKSANSKVVFVPMQLQNDVGQQLQNQASGSGVNALVHSEAGTEQGMGDSSRFGFSVDDFERVGTSPWEGVRNYEARNLMKEMKENDQALFYHSNCKTPGIAAFAKVGKEAYPDYTAWDSSHPYFDAVRPHMSSDAAKFTYSDPLQKSDESNPKWFMVDLTFVSRAENFIPLAVLRNIAALKSDTPPEGVEYLGTEGIRAIKNMNLVSRGRLSVQRVEEDAWNAVTLMAEKGGFDALNVKVAKAGKAYNTAEDAESQGSTGAKSSSAKKSAKKAPGRKAAGKGKGKKMNEDEDDNEDTESTVDVITAPEKGAEKPVALKRKRGGQEEGLEGERDGLRRSTRSRK</sequence>
<dbReference type="SUPFAM" id="SSF88697">
    <property type="entry name" value="PUA domain-like"/>
    <property type="match status" value="1"/>
</dbReference>
<dbReference type="CDD" id="cd13437">
    <property type="entry name" value="SPFH_alloslipin"/>
    <property type="match status" value="1"/>
</dbReference>
<evidence type="ECO:0000256" key="2">
    <source>
        <dbReference type="SAM" id="MobiDB-lite"/>
    </source>
</evidence>
<dbReference type="InterPro" id="IPR047197">
    <property type="entry name" value="THYN1-like_EVE"/>
</dbReference>
<dbReference type="FunFam" id="3.30.479.30:FF:000004">
    <property type="entry name" value="Putative membrane protease family, stomatin"/>
    <property type="match status" value="1"/>
</dbReference>
<feature type="compositionally biased region" description="Acidic residues" evidence="2">
    <location>
        <begin position="629"/>
        <end position="639"/>
    </location>
</feature>
<dbReference type="InterPro" id="IPR001107">
    <property type="entry name" value="Band_7"/>
</dbReference>
<feature type="compositionally biased region" description="Basic residues" evidence="2">
    <location>
        <begin position="608"/>
        <end position="625"/>
    </location>
</feature>
<dbReference type="InterPro" id="IPR043202">
    <property type="entry name" value="Band-7_stomatin-like"/>
</dbReference>
<dbReference type="AlphaFoldDB" id="A0A8H5BFF2"/>
<evidence type="ECO:0000313" key="4">
    <source>
        <dbReference type="EMBL" id="KAF5322337.1"/>
    </source>
</evidence>
<feature type="domain" description="Band 7" evidence="3">
    <location>
        <begin position="136"/>
        <end position="293"/>
    </location>
</feature>
<feature type="region of interest" description="Disordered" evidence="2">
    <location>
        <begin position="589"/>
        <end position="683"/>
    </location>
</feature>